<evidence type="ECO:0000313" key="2">
    <source>
        <dbReference type="Proteomes" id="UP000620874"/>
    </source>
</evidence>
<proteinExistence type="predicted"/>
<protein>
    <submittedName>
        <fullName evidence="1">Uncharacterized protein</fullName>
    </submittedName>
</protein>
<gene>
    <name evidence="1" type="ORF">H9625_03210</name>
</gene>
<accession>A0ABR8Y5I0</accession>
<dbReference type="Proteomes" id="UP000620874">
    <property type="component" value="Unassembled WGS sequence"/>
</dbReference>
<organism evidence="1 2">
    <name type="scientific">Phocaeicola intestinalis</name>
    <dbReference type="NCBI Taxonomy" id="2762212"/>
    <lineage>
        <taxon>Bacteria</taxon>
        <taxon>Pseudomonadati</taxon>
        <taxon>Bacteroidota</taxon>
        <taxon>Bacteroidia</taxon>
        <taxon>Bacteroidales</taxon>
        <taxon>Bacteroidaceae</taxon>
        <taxon>Phocaeicola</taxon>
    </lineage>
</organism>
<sequence length="162" mass="18984">MSFTFAGIMLQVEQSYNNTAAHTELKAMMNRNERLSLYFTIDRYGYEAIRVESKTTKNFAYQINQEAFAWVMNYLLKGETEDFNVKPDAVAKSEETDANKFRKDMLKLFVENGIGNIQFTPEFRDRTGKLTGVANFRYGTILFFMERDEEITSYLRERGLIR</sequence>
<evidence type="ECO:0000313" key="1">
    <source>
        <dbReference type="EMBL" id="MBD8039468.1"/>
    </source>
</evidence>
<name>A0ABR8Y5I0_9BACT</name>
<comment type="caution">
    <text evidence="1">The sequence shown here is derived from an EMBL/GenBank/DDBJ whole genome shotgun (WGS) entry which is preliminary data.</text>
</comment>
<reference evidence="1 2" key="1">
    <citation type="submission" date="2020-08" db="EMBL/GenBank/DDBJ databases">
        <title>A Genomic Blueprint of the Chicken Gut Microbiome.</title>
        <authorList>
            <person name="Gilroy R."/>
            <person name="Ravi A."/>
            <person name="Getino M."/>
            <person name="Pursley I."/>
            <person name="Horton D.L."/>
            <person name="Alikhan N.-F."/>
            <person name="Baker D."/>
            <person name="Gharbi K."/>
            <person name="Hall N."/>
            <person name="Watson M."/>
            <person name="Adriaenssens E.M."/>
            <person name="Foster-Nyarko E."/>
            <person name="Jarju S."/>
            <person name="Secka A."/>
            <person name="Antonio M."/>
            <person name="Oren A."/>
            <person name="Chaudhuri R."/>
            <person name="La Ragione R.M."/>
            <person name="Hildebrand F."/>
            <person name="Pallen M.J."/>
        </authorList>
    </citation>
    <scope>NUCLEOTIDE SEQUENCE [LARGE SCALE GENOMIC DNA]</scope>
    <source>
        <strain evidence="1 2">Sa1CVN1</strain>
    </source>
</reference>
<dbReference type="EMBL" id="JACSPP010000006">
    <property type="protein sequence ID" value="MBD8039468.1"/>
    <property type="molecule type" value="Genomic_DNA"/>
</dbReference>
<keyword evidence="2" id="KW-1185">Reference proteome</keyword>